<evidence type="ECO:0000313" key="2">
    <source>
        <dbReference type="EMBL" id="OGC69308.1"/>
    </source>
</evidence>
<protein>
    <submittedName>
        <fullName evidence="2">Uncharacterized protein</fullName>
    </submittedName>
</protein>
<sequence>MIIFTSYLDRSSILVIERSPRGGPLYLVFEEKSTIFFFASFLVDFITLWFFLCFVLTPEYIIYTFFLIYNHYLRKIGNFIYCLC</sequence>
<dbReference type="EMBL" id="MEWA01000023">
    <property type="protein sequence ID" value="OGC69308.1"/>
    <property type="molecule type" value="Genomic_DNA"/>
</dbReference>
<name>A0A1F4WIZ3_UNCKA</name>
<feature type="transmembrane region" description="Helical" evidence="1">
    <location>
        <begin position="35"/>
        <end position="68"/>
    </location>
</feature>
<keyword evidence="1" id="KW-0812">Transmembrane</keyword>
<accession>A0A1F4WIZ3</accession>
<dbReference type="AlphaFoldDB" id="A0A1F4WIZ3"/>
<reference evidence="2 3" key="1">
    <citation type="journal article" date="2016" name="Nat. Commun.">
        <title>Thousands of microbial genomes shed light on interconnected biogeochemical processes in an aquifer system.</title>
        <authorList>
            <person name="Anantharaman K."/>
            <person name="Brown C.T."/>
            <person name="Hug L.A."/>
            <person name="Sharon I."/>
            <person name="Castelle C.J."/>
            <person name="Probst A.J."/>
            <person name="Thomas B.C."/>
            <person name="Singh A."/>
            <person name="Wilkins M.J."/>
            <person name="Karaoz U."/>
            <person name="Brodie E.L."/>
            <person name="Williams K.H."/>
            <person name="Hubbard S.S."/>
            <person name="Banfield J.F."/>
        </authorList>
    </citation>
    <scope>NUCLEOTIDE SEQUENCE [LARGE SCALE GENOMIC DNA]</scope>
</reference>
<comment type="caution">
    <text evidence="2">The sequence shown here is derived from an EMBL/GenBank/DDBJ whole genome shotgun (WGS) entry which is preliminary data.</text>
</comment>
<proteinExistence type="predicted"/>
<gene>
    <name evidence="2" type="ORF">A2415_02940</name>
</gene>
<keyword evidence="1" id="KW-1133">Transmembrane helix</keyword>
<organism evidence="2 3">
    <name type="scientific">candidate division WWE3 bacterium RIFOXYC1_FULL_39_7</name>
    <dbReference type="NCBI Taxonomy" id="1802643"/>
    <lineage>
        <taxon>Bacteria</taxon>
        <taxon>Katanobacteria</taxon>
    </lineage>
</organism>
<dbReference type="Proteomes" id="UP000179113">
    <property type="component" value="Unassembled WGS sequence"/>
</dbReference>
<keyword evidence="1" id="KW-0472">Membrane</keyword>
<evidence type="ECO:0000256" key="1">
    <source>
        <dbReference type="SAM" id="Phobius"/>
    </source>
</evidence>
<evidence type="ECO:0000313" key="3">
    <source>
        <dbReference type="Proteomes" id="UP000179113"/>
    </source>
</evidence>